<dbReference type="Proteomes" id="UP000639772">
    <property type="component" value="Chromosome 13"/>
</dbReference>
<dbReference type="PROSITE" id="PS51294">
    <property type="entry name" value="HTH_MYB"/>
    <property type="match status" value="1"/>
</dbReference>
<evidence type="ECO:0000256" key="3">
    <source>
        <dbReference type="ARBA" id="ARBA00023163"/>
    </source>
</evidence>
<dbReference type="GO" id="GO:0003700">
    <property type="term" value="F:DNA-binding transcription factor activity"/>
    <property type="evidence" value="ECO:0007669"/>
    <property type="project" value="InterPro"/>
</dbReference>
<dbReference type="GO" id="GO:0003677">
    <property type="term" value="F:DNA binding"/>
    <property type="evidence" value="ECO:0007669"/>
    <property type="project" value="UniProtKB-KW"/>
</dbReference>
<protein>
    <recommendedName>
        <fullName evidence="5">HTH myb-type domain-containing protein</fullName>
    </recommendedName>
</protein>
<comment type="caution">
    <text evidence="6">The sequence shown here is derived from an EMBL/GenBank/DDBJ whole genome shotgun (WGS) entry which is preliminary data.</text>
</comment>
<dbReference type="InterPro" id="IPR001005">
    <property type="entry name" value="SANT/Myb"/>
</dbReference>
<evidence type="ECO:0000259" key="5">
    <source>
        <dbReference type="PROSITE" id="PS51294"/>
    </source>
</evidence>
<evidence type="ECO:0000256" key="2">
    <source>
        <dbReference type="ARBA" id="ARBA00023125"/>
    </source>
</evidence>
<gene>
    <name evidence="6" type="ORF">HPP92_023484</name>
</gene>
<dbReference type="InterPro" id="IPR009057">
    <property type="entry name" value="Homeodomain-like_sf"/>
</dbReference>
<dbReference type="InterPro" id="IPR006447">
    <property type="entry name" value="Myb_dom_plants"/>
</dbReference>
<dbReference type="SUPFAM" id="SSF46689">
    <property type="entry name" value="Homeodomain-like"/>
    <property type="match status" value="1"/>
</dbReference>
<evidence type="ECO:0000256" key="1">
    <source>
        <dbReference type="ARBA" id="ARBA00023015"/>
    </source>
</evidence>
<keyword evidence="1" id="KW-0805">Transcription regulation</keyword>
<dbReference type="PANTHER" id="PTHR31499:SF85">
    <property type="entry name" value="TRANSCRIPTION FACTOR MYB-RELATED FAMILY"/>
    <property type="match status" value="1"/>
</dbReference>
<dbReference type="EMBL" id="JADCNM010000013">
    <property type="protein sequence ID" value="KAG0455696.1"/>
    <property type="molecule type" value="Genomic_DNA"/>
</dbReference>
<evidence type="ECO:0000313" key="7">
    <source>
        <dbReference type="Proteomes" id="UP000639772"/>
    </source>
</evidence>
<keyword evidence="3" id="KW-0804">Transcription</keyword>
<dbReference type="AlphaFoldDB" id="A0A835UDT6"/>
<dbReference type="InterPro" id="IPR017930">
    <property type="entry name" value="Myb_dom"/>
</dbReference>
<accession>A0A835UDT6</accession>
<dbReference type="Pfam" id="PF14379">
    <property type="entry name" value="Myb_CC_LHEQLE"/>
    <property type="match status" value="1"/>
</dbReference>
<feature type="domain" description="HTH myb-type" evidence="5">
    <location>
        <begin position="133"/>
        <end position="193"/>
    </location>
</feature>
<dbReference type="FunFam" id="1.10.10.60:FF:000002">
    <property type="entry name" value="Myb family transcription factor"/>
    <property type="match status" value="1"/>
</dbReference>
<dbReference type="InterPro" id="IPR025756">
    <property type="entry name" value="Myb_CC_LHEQLE"/>
</dbReference>
<sequence length="270" mass="30957">MNTSKLGSHEANLGSSNASFEFLNPLLQDFNPPRSNPSSNHGAESLMGFPHLVQQMGSLEFAIQVSPSSHSSSKPVEKRHKPYRFGSQTMTPLFAQYYEELHAGLGKRKLVTVKEAEQSSALLRTPGFQLQKQNNKTRIRWTPDLHEKFIKCVDCLGGAEKATPKAILKLMDSDELTVYHIKSHLQKYRNAKCLPEPSQECLYSSMQITETLQIQLELQRHLHEQLEIQRNLQIRIEEQSRQLEKIFKEQMKSEGNNIIEVQHMPFSMEQ</sequence>
<dbReference type="NCBIfam" id="TIGR01557">
    <property type="entry name" value="myb_SHAQKYF"/>
    <property type="match status" value="1"/>
</dbReference>
<organism evidence="6 7">
    <name type="scientific">Vanilla planifolia</name>
    <name type="common">Vanilla</name>
    <dbReference type="NCBI Taxonomy" id="51239"/>
    <lineage>
        <taxon>Eukaryota</taxon>
        <taxon>Viridiplantae</taxon>
        <taxon>Streptophyta</taxon>
        <taxon>Embryophyta</taxon>
        <taxon>Tracheophyta</taxon>
        <taxon>Spermatophyta</taxon>
        <taxon>Magnoliopsida</taxon>
        <taxon>Liliopsida</taxon>
        <taxon>Asparagales</taxon>
        <taxon>Orchidaceae</taxon>
        <taxon>Vanilloideae</taxon>
        <taxon>Vanilleae</taxon>
        <taxon>Vanilla</taxon>
    </lineage>
</organism>
<evidence type="ECO:0000313" key="6">
    <source>
        <dbReference type="EMBL" id="KAG0455696.1"/>
    </source>
</evidence>
<evidence type="ECO:0000256" key="4">
    <source>
        <dbReference type="ARBA" id="ARBA00023242"/>
    </source>
</evidence>
<keyword evidence="2" id="KW-0238">DNA-binding</keyword>
<dbReference type="OrthoDB" id="551907at2759"/>
<dbReference type="InterPro" id="IPR046955">
    <property type="entry name" value="PHR1-like"/>
</dbReference>
<proteinExistence type="predicted"/>
<dbReference type="PANTHER" id="PTHR31499">
    <property type="entry name" value="MYB FAMILY TRANSCRIPTION FACTOR PHL11"/>
    <property type="match status" value="1"/>
</dbReference>
<dbReference type="Pfam" id="PF00249">
    <property type="entry name" value="Myb_DNA-binding"/>
    <property type="match status" value="1"/>
</dbReference>
<name>A0A835UDT6_VANPL</name>
<dbReference type="Gene3D" id="1.10.10.60">
    <property type="entry name" value="Homeodomain-like"/>
    <property type="match status" value="1"/>
</dbReference>
<keyword evidence="4" id="KW-0539">Nucleus</keyword>
<reference evidence="6 7" key="1">
    <citation type="journal article" date="2020" name="Nat. Food">
        <title>A phased Vanilla planifolia genome enables genetic improvement of flavour and production.</title>
        <authorList>
            <person name="Hasing T."/>
            <person name="Tang H."/>
            <person name="Brym M."/>
            <person name="Khazi F."/>
            <person name="Huang T."/>
            <person name="Chambers A.H."/>
        </authorList>
    </citation>
    <scope>NUCLEOTIDE SEQUENCE [LARGE SCALE GENOMIC DNA]</scope>
    <source>
        <tissue evidence="6">Leaf</tissue>
    </source>
</reference>